<dbReference type="GO" id="GO:0016020">
    <property type="term" value="C:membrane"/>
    <property type="evidence" value="ECO:0007669"/>
    <property type="project" value="UniProtKB-SubCell"/>
</dbReference>
<evidence type="ECO:0000313" key="8">
    <source>
        <dbReference type="Proteomes" id="UP000037510"/>
    </source>
</evidence>
<keyword evidence="4 5" id="KW-0472">Membrane</keyword>
<dbReference type="SUPFAM" id="SSF103473">
    <property type="entry name" value="MFS general substrate transporter"/>
    <property type="match status" value="1"/>
</dbReference>
<evidence type="ECO:0000259" key="6">
    <source>
        <dbReference type="PROSITE" id="PS50850"/>
    </source>
</evidence>
<evidence type="ECO:0000256" key="5">
    <source>
        <dbReference type="SAM" id="Phobius"/>
    </source>
</evidence>
<evidence type="ECO:0000313" key="7">
    <source>
        <dbReference type="EMBL" id="KOB66723.1"/>
    </source>
</evidence>
<keyword evidence="3 5" id="KW-1133">Transmembrane helix</keyword>
<dbReference type="EMBL" id="JTDY01005703">
    <property type="protein sequence ID" value="KOB66723.1"/>
    <property type="molecule type" value="Genomic_DNA"/>
</dbReference>
<protein>
    <submittedName>
        <fullName evidence="7">Major facilitator superfamily domain-containing protein 9</fullName>
    </submittedName>
</protein>
<feature type="transmembrane region" description="Helical" evidence="5">
    <location>
        <begin position="118"/>
        <end position="137"/>
    </location>
</feature>
<evidence type="ECO:0000256" key="1">
    <source>
        <dbReference type="ARBA" id="ARBA00004141"/>
    </source>
</evidence>
<proteinExistence type="predicted"/>
<evidence type="ECO:0000256" key="3">
    <source>
        <dbReference type="ARBA" id="ARBA00022989"/>
    </source>
</evidence>
<organism evidence="7 8">
    <name type="scientific">Operophtera brumata</name>
    <name type="common">Winter moth</name>
    <name type="synonym">Phalaena brumata</name>
    <dbReference type="NCBI Taxonomy" id="104452"/>
    <lineage>
        <taxon>Eukaryota</taxon>
        <taxon>Metazoa</taxon>
        <taxon>Ecdysozoa</taxon>
        <taxon>Arthropoda</taxon>
        <taxon>Hexapoda</taxon>
        <taxon>Insecta</taxon>
        <taxon>Pterygota</taxon>
        <taxon>Neoptera</taxon>
        <taxon>Endopterygota</taxon>
        <taxon>Lepidoptera</taxon>
        <taxon>Glossata</taxon>
        <taxon>Ditrysia</taxon>
        <taxon>Geometroidea</taxon>
        <taxon>Geometridae</taxon>
        <taxon>Larentiinae</taxon>
        <taxon>Operophtera</taxon>
    </lineage>
</organism>
<dbReference type="PANTHER" id="PTHR24002:SF3">
    <property type="entry name" value="SOLUTE CARRIER FAMILY 22 MEMBER 18"/>
    <property type="match status" value="1"/>
</dbReference>
<comment type="subcellular location">
    <subcellularLocation>
        <location evidence="1">Membrane</location>
        <topology evidence="1">Multi-pass membrane protein</topology>
    </subcellularLocation>
</comment>
<evidence type="ECO:0000256" key="4">
    <source>
        <dbReference type="ARBA" id="ARBA00023136"/>
    </source>
</evidence>
<feature type="transmembrane region" description="Helical" evidence="5">
    <location>
        <begin position="55"/>
        <end position="83"/>
    </location>
</feature>
<feature type="non-terminal residue" evidence="7">
    <location>
        <position position="1"/>
    </location>
</feature>
<dbReference type="InterPro" id="IPR020846">
    <property type="entry name" value="MFS_dom"/>
</dbReference>
<evidence type="ECO:0000256" key="2">
    <source>
        <dbReference type="ARBA" id="ARBA00022692"/>
    </source>
</evidence>
<feature type="transmembrane region" description="Helical" evidence="5">
    <location>
        <begin position="143"/>
        <end position="166"/>
    </location>
</feature>
<dbReference type="PRINTS" id="PR01035">
    <property type="entry name" value="TCRTETA"/>
</dbReference>
<accession>A0A0L7KTY1</accession>
<dbReference type="PROSITE" id="PS50850">
    <property type="entry name" value="MFS"/>
    <property type="match status" value="1"/>
</dbReference>
<dbReference type="InterPro" id="IPR001958">
    <property type="entry name" value="Tet-R_TetA/multi-R_MdtG-like"/>
</dbReference>
<dbReference type="InterPro" id="IPR036259">
    <property type="entry name" value="MFS_trans_sf"/>
</dbReference>
<dbReference type="Proteomes" id="UP000037510">
    <property type="component" value="Unassembled WGS sequence"/>
</dbReference>
<dbReference type="AlphaFoldDB" id="A0A0L7KTY1"/>
<dbReference type="Pfam" id="PF07690">
    <property type="entry name" value="MFS_1"/>
    <property type="match status" value="1"/>
</dbReference>
<feature type="transmembrane region" description="Helical" evidence="5">
    <location>
        <begin position="369"/>
        <end position="386"/>
    </location>
</feature>
<keyword evidence="2 5" id="KW-0812">Transmembrane</keyword>
<dbReference type="InterPro" id="IPR011701">
    <property type="entry name" value="MFS"/>
</dbReference>
<reference evidence="7 8" key="1">
    <citation type="journal article" date="2015" name="Genome Biol. Evol.">
        <title>The genome of winter moth (Operophtera brumata) provides a genomic perspective on sexual dimorphism and phenology.</title>
        <authorList>
            <person name="Derks M.F."/>
            <person name="Smit S."/>
            <person name="Salis L."/>
            <person name="Schijlen E."/>
            <person name="Bossers A."/>
            <person name="Mateman C."/>
            <person name="Pijl A.S."/>
            <person name="de Ridder D."/>
            <person name="Groenen M.A."/>
            <person name="Visser M.E."/>
            <person name="Megens H.J."/>
        </authorList>
    </citation>
    <scope>NUCLEOTIDE SEQUENCE [LARGE SCALE GENOMIC DNA]</scope>
    <source>
        <strain evidence="7">WM2013NL</strain>
        <tissue evidence="7">Head and thorax</tissue>
    </source>
</reference>
<dbReference type="Gene3D" id="1.20.1250.20">
    <property type="entry name" value="MFS general substrate transporter like domains"/>
    <property type="match status" value="1"/>
</dbReference>
<dbReference type="PANTHER" id="PTHR24002">
    <property type="entry name" value="SOLUTE CARRIER FAMILY 22 MEMBER 18"/>
    <property type="match status" value="1"/>
</dbReference>
<name>A0A0L7KTY1_OPEBR</name>
<dbReference type="GO" id="GO:0005635">
    <property type="term" value="C:nuclear envelope"/>
    <property type="evidence" value="ECO:0007669"/>
    <property type="project" value="TreeGrafter"/>
</dbReference>
<feature type="transmembrane region" description="Helical" evidence="5">
    <location>
        <begin position="247"/>
        <end position="271"/>
    </location>
</feature>
<feature type="transmembrane region" description="Helical" evidence="5">
    <location>
        <begin position="283"/>
        <end position="301"/>
    </location>
</feature>
<comment type="caution">
    <text evidence="7">The sequence shown here is derived from an EMBL/GenBank/DDBJ whole genome shotgun (WGS) entry which is preliminary data.</text>
</comment>
<feature type="domain" description="Major facilitator superfamily (MFS) profile" evidence="6">
    <location>
        <begin position="1"/>
        <end position="390"/>
    </location>
</feature>
<gene>
    <name evidence="7" type="ORF">OBRU01_13865</name>
</gene>
<keyword evidence="8" id="KW-1185">Reference proteome</keyword>
<dbReference type="GO" id="GO:0022857">
    <property type="term" value="F:transmembrane transporter activity"/>
    <property type="evidence" value="ECO:0007669"/>
    <property type="project" value="InterPro"/>
</dbReference>
<feature type="transmembrane region" description="Helical" evidence="5">
    <location>
        <begin position="209"/>
        <end position="227"/>
    </location>
</feature>
<sequence length="394" mass="43320">DLFAVSLIIPLVPSHVRAMGGNHICVGLLGSLYNGFQLGSGPLMGSLSDIKGRKLILIMSLLLCSVGYVVIGFTNSIIVILIARGFLGLFKQTQMLTKAMVPDYEANVQKQGEIYGRMMAISGVGITVGPIIGGHIAEDYREYAITYISVIVGVAFLINAGMVFFLPTAIYSKTQRKSSNVPARNLLYSILPSLKQSFVKLYNIKWSHYWDAFLLKGLVGFAMGTYYSNYGVYLRTQYVLSPKYVGYIISFHGMVGSIASYYMGFINSFYIHDKDYSQRNFHAFLLMTTSMLGMILSINVYSYTVCLIPLAIGNAVSRLITLEMVLKRCHGDHRGSLIGASNSVRSLSGVLSPMVAGLIAEYIGVSYVIYASLLATLSGVILSYQIKHKRLKVD</sequence>
<dbReference type="STRING" id="104452.A0A0L7KTY1"/>